<feature type="transmembrane region" description="Helical" evidence="1">
    <location>
        <begin position="90"/>
        <end position="109"/>
    </location>
</feature>
<keyword evidence="1" id="KW-0472">Membrane</keyword>
<keyword evidence="1" id="KW-0812">Transmembrane</keyword>
<evidence type="ECO:0000313" key="3">
    <source>
        <dbReference type="Proteomes" id="UP000289600"/>
    </source>
</evidence>
<reference evidence="3" key="1">
    <citation type="submission" date="2018-01" db="EMBL/GenBank/DDBJ databases">
        <title>Testimony of 'menage a trois' revealed by the proteome of Megavirus virophage.</title>
        <authorList>
            <person name="Jeudy S."/>
            <person name="Bertaux L."/>
            <person name="Alempic J.-M."/>
            <person name="Lartigue A."/>
            <person name="Legendre M."/>
            <person name="Philippe N."/>
            <person name="Beucher L."/>
            <person name="Biondi E."/>
            <person name="Juul S."/>
            <person name="Turner D."/>
            <person name="Coute Y."/>
            <person name="Claverie J.-M."/>
            <person name="Abergel C."/>
        </authorList>
    </citation>
    <scope>NUCLEOTIDE SEQUENCE [LARGE SCALE GENOMIC DNA]</scope>
</reference>
<gene>
    <name evidence="2" type="ORF">mc_40</name>
</gene>
<sequence length="114" mass="13228">MMENINNTKIAMIIIFFYVITSILQGNYHYSILGIYFIVKNIFEYKFNKGIELPSINYTIIGTIFAQFLALILMIISCKKFPENSFTAQILTNNLSIAGYAVGSFWYRYVNHQN</sequence>
<keyword evidence="3" id="KW-1185">Reference proteome</keyword>
<keyword evidence="1" id="KW-1133">Transmembrane helix</keyword>
<proteinExistence type="predicted"/>
<feature type="transmembrane region" description="Helical" evidence="1">
    <location>
        <begin position="58"/>
        <end position="78"/>
    </location>
</feature>
<feature type="transmembrane region" description="Helical" evidence="1">
    <location>
        <begin position="12"/>
        <end position="38"/>
    </location>
</feature>
<dbReference type="EMBL" id="MG807320">
    <property type="protein sequence ID" value="AVL94427.1"/>
    <property type="molecule type" value="Genomic_DNA"/>
</dbReference>
<accession>A0A2P1EKN9</accession>
<organism evidence="2 3">
    <name type="scientific">Moumouvirus australiensis</name>
    <dbReference type="NCBI Taxonomy" id="2109587"/>
    <lineage>
        <taxon>Viruses</taxon>
        <taxon>Varidnaviria</taxon>
        <taxon>Bamfordvirae</taxon>
        <taxon>Nucleocytoviricota</taxon>
        <taxon>Megaviricetes</taxon>
        <taxon>Imitervirales</taxon>
        <taxon>Mimiviridae</taxon>
        <taxon>Megamimivirinae</taxon>
        <taxon>Moumouvirus</taxon>
        <taxon>Moumouvirus australiense</taxon>
    </lineage>
</organism>
<name>A0A2P1EKN9_9VIRU</name>
<protein>
    <submittedName>
        <fullName evidence="2">Uncharacterized protein</fullName>
    </submittedName>
</protein>
<evidence type="ECO:0000313" key="2">
    <source>
        <dbReference type="EMBL" id="AVL94427.1"/>
    </source>
</evidence>
<evidence type="ECO:0000256" key="1">
    <source>
        <dbReference type="SAM" id="Phobius"/>
    </source>
</evidence>
<dbReference type="Proteomes" id="UP000289600">
    <property type="component" value="Segment"/>
</dbReference>